<evidence type="ECO:0000313" key="3">
    <source>
        <dbReference type="Proteomes" id="UP000258404"/>
    </source>
</evidence>
<gene>
    <name evidence="2" type="ORF">PHIEF17H_1280</name>
</gene>
<keyword evidence="1" id="KW-0812">Transmembrane</keyword>
<accession>A0A2Z6FZM9</accession>
<evidence type="ECO:0000256" key="1">
    <source>
        <dbReference type="SAM" id="Phobius"/>
    </source>
</evidence>
<name>A0A2Z6FZM9_9CAUD</name>
<organism evidence="2 3">
    <name type="scientific">Enterococcus phage phiEF17H</name>
    <dbReference type="NCBI Taxonomy" id="2218497"/>
    <lineage>
        <taxon>Viruses</taxon>
        <taxon>Duplodnaviria</taxon>
        <taxon>Heunggongvirae</taxon>
        <taxon>Uroviricota</taxon>
        <taxon>Caudoviricetes</taxon>
        <taxon>Herelleviridae</taxon>
        <taxon>Brockvirinae</taxon>
        <taxon>Kochikohdavirus</taxon>
        <taxon>Kochikohdavirus Ef17h</taxon>
    </lineage>
</organism>
<sequence length="103" mass="12058">MTNTNTNNQQWNQKFNDGTMNQNNQQKEVITLQVAESFVSQILTKEYSVIGLVILMFYFMFGMFGIFGGAIYIAFTHTNRKIGAWQQVRSVYTIKEEQEEWNN</sequence>
<protein>
    <recommendedName>
        <fullName evidence="4">Transmembrane protein</fullName>
    </recommendedName>
</protein>
<evidence type="ECO:0008006" key="4">
    <source>
        <dbReference type="Google" id="ProtNLM"/>
    </source>
</evidence>
<keyword evidence="1" id="KW-0472">Membrane</keyword>
<proteinExistence type="predicted"/>
<dbReference type="Proteomes" id="UP000258404">
    <property type="component" value="Segment"/>
</dbReference>
<feature type="transmembrane region" description="Helical" evidence="1">
    <location>
        <begin position="47"/>
        <end position="75"/>
    </location>
</feature>
<keyword evidence="1" id="KW-1133">Transmembrane helix</keyword>
<dbReference type="EMBL" id="AP018714">
    <property type="protein sequence ID" value="BBE37197.1"/>
    <property type="molecule type" value="Genomic_DNA"/>
</dbReference>
<reference evidence="2 3" key="1">
    <citation type="submission" date="2018-06" db="EMBL/GenBank/DDBJ databases">
        <title>Genome sequence of Enterococcus phage phiEF17H.</title>
        <authorList>
            <person name="Uchiyama J."/>
            <person name="Matsuzaki S."/>
            <person name="Nasukawa T."/>
        </authorList>
    </citation>
    <scope>NUCLEOTIDE SEQUENCE [LARGE SCALE GENOMIC DNA]</scope>
</reference>
<evidence type="ECO:0000313" key="2">
    <source>
        <dbReference type="EMBL" id="BBE37197.1"/>
    </source>
</evidence>
<keyword evidence="3" id="KW-1185">Reference proteome</keyword>